<feature type="region of interest" description="Disordered" evidence="3">
    <location>
        <begin position="1"/>
        <end position="118"/>
    </location>
</feature>
<proteinExistence type="predicted"/>
<dbReference type="Pfam" id="PF13863">
    <property type="entry name" value="DUF4200"/>
    <property type="match status" value="1"/>
</dbReference>
<dbReference type="PANTHER" id="PTHR21683">
    <property type="entry name" value="COILED-COIL DOMAIN-CONTAINING PROTEIN 42 LIKE-2-LIKE-RELATED"/>
    <property type="match status" value="1"/>
</dbReference>
<dbReference type="InterPro" id="IPR051147">
    <property type="entry name" value="CFAP_domain-containing"/>
</dbReference>
<feature type="compositionally biased region" description="Basic and acidic residues" evidence="3">
    <location>
        <begin position="41"/>
        <end position="57"/>
    </location>
</feature>
<feature type="domain" description="DUF4200" evidence="4">
    <location>
        <begin position="120"/>
        <end position="237"/>
    </location>
</feature>
<evidence type="ECO:0000313" key="5">
    <source>
        <dbReference type="EMBL" id="CAD8475712.1"/>
    </source>
</evidence>
<feature type="region of interest" description="Disordered" evidence="3">
    <location>
        <begin position="480"/>
        <end position="567"/>
    </location>
</feature>
<evidence type="ECO:0000256" key="1">
    <source>
        <dbReference type="ARBA" id="ARBA00023054"/>
    </source>
</evidence>
<feature type="compositionally biased region" description="Basic and acidic residues" evidence="3">
    <location>
        <begin position="309"/>
        <end position="319"/>
    </location>
</feature>
<gene>
    <name evidence="5" type="ORF">HPHI1048_LOCUS5940</name>
</gene>
<dbReference type="InterPro" id="IPR025252">
    <property type="entry name" value="DUF4200"/>
</dbReference>
<keyword evidence="1 2" id="KW-0175">Coiled coil</keyword>
<feature type="compositionally biased region" description="Basic and acidic residues" evidence="3">
    <location>
        <begin position="263"/>
        <end position="272"/>
    </location>
</feature>
<name>A0A7S0HGJ0_9CRYP</name>
<organism evidence="5">
    <name type="scientific">Hanusia phi</name>
    <dbReference type="NCBI Taxonomy" id="3032"/>
    <lineage>
        <taxon>Eukaryota</taxon>
        <taxon>Cryptophyceae</taxon>
        <taxon>Pyrenomonadales</taxon>
        <taxon>Geminigeraceae</taxon>
        <taxon>Hanusia</taxon>
    </lineage>
</organism>
<accession>A0A7S0HGJ0</accession>
<feature type="compositionally biased region" description="Polar residues" evidence="3">
    <location>
        <begin position="67"/>
        <end position="79"/>
    </location>
</feature>
<evidence type="ECO:0000259" key="4">
    <source>
        <dbReference type="Pfam" id="PF13863"/>
    </source>
</evidence>
<feature type="region of interest" description="Disordered" evidence="3">
    <location>
        <begin position="249"/>
        <end position="272"/>
    </location>
</feature>
<evidence type="ECO:0000256" key="2">
    <source>
        <dbReference type="SAM" id="Coils"/>
    </source>
</evidence>
<feature type="compositionally biased region" description="Basic and acidic residues" evidence="3">
    <location>
        <begin position="106"/>
        <end position="118"/>
    </location>
</feature>
<evidence type="ECO:0000256" key="3">
    <source>
        <dbReference type="SAM" id="MobiDB-lite"/>
    </source>
</evidence>
<feature type="compositionally biased region" description="Basic and acidic residues" evidence="3">
    <location>
        <begin position="80"/>
        <end position="96"/>
    </location>
</feature>
<sequence>MSSRRDTAQSAPLDEDETNQNAASESKPSNPFKMPSDEEIFSLRDDERARKEEERKKFLSLPVHMKTTWSSRASTTSKNILKDDDEVKNSGLDKRSAGMKTTEQMLRQERRREKENMTDFIEKKRQMFLVQMSLDTKRAEIRKLEEQAQQREEALRKSEAMLEEDAARFESFLKKNDQNAVEAIRKAEQETKAKQDKVQEIKKLNAQIAAVKSEMTKYEESLEECQAYKKFLDDLTPQEYIKDELEQHEVEKEEMRQKRKADRKALRAAEDNKAEEDFAAEMEALKSVKGKRPDAKVLQQKEVEYQEWKEQKAMERKVEDAEDETWDPDEGRAWEVPMYFTRPQQLLDIFAGLEERNLFLIQNSQETEEQLEELKQRLETTKAKMNEETEQLNSQISSLKSAISAEEMKAAALRERANPLKGQHESESDTETMLSHLNRRVTEVYERCGFEPDSSLGTLMMLANIEARLEEHLSAIERMPQEEVEKAEKEREKERRSRVRTEKMAAQKKQQEDRINKSIERSKAPVQKKTGKPVMFRAPPPVTRKREKDIKEERNSDEEDLKEFLTE</sequence>
<dbReference type="PANTHER" id="PTHR21683:SF3">
    <property type="entry name" value="CILIA AND FLAGELLA ASSOCIATED PROTEIN 100"/>
    <property type="match status" value="1"/>
</dbReference>
<dbReference type="GO" id="GO:0005856">
    <property type="term" value="C:cytoskeleton"/>
    <property type="evidence" value="ECO:0007669"/>
    <property type="project" value="UniProtKB-ARBA"/>
</dbReference>
<feature type="compositionally biased region" description="Polar residues" evidence="3">
    <location>
        <begin position="19"/>
        <end position="29"/>
    </location>
</feature>
<feature type="compositionally biased region" description="Basic and acidic residues" evidence="3">
    <location>
        <begin position="480"/>
        <end position="523"/>
    </location>
</feature>
<protein>
    <recommendedName>
        <fullName evidence="4">DUF4200 domain-containing protein</fullName>
    </recommendedName>
</protein>
<reference evidence="5" key="1">
    <citation type="submission" date="2021-01" db="EMBL/GenBank/DDBJ databases">
        <authorList>
            <person name="Corre E."/>
            <person name="Pelletier E."/>
            <person name="Niang G."/>
            <person name="Scheremetjew M."/>
            <person name="Finn R."/>
            <person name="Kale V."/>
            <person name="Holt S."/>
            <person name="Cochrane G."/>
            <person name="Meng A."/>
            <person name="Brown T."/>
            <person name="Cohen L."/>
        </authorList>
    </citation>
    <scope>NUCLEOTIDE SEQUENCE</scope>
    <source>
        <strain evidence="5">CCMP325</strain>
    </source>
</reference>
<feature type="region of interest" description="Disordered" evidence="3">
    <location>
        <begin position="309"/>
        <end position="329"/>
    </location>
</feature>
<dbReference type="AlphaFoldDB" id="A0A7S0HGJ0"/>
<feature type="coiled-coil region" evidence="2">
    <location>
        <begin position="357"/>
        <end position="416"/>
    </location>
</feature>
<dbReference type="EMBL" id="HBEO01008535">
    <property type="protein sequence ID" value="CAD8475712.1"/>
    <property type="molecule type" value="Transcribed_RNA"/>
</dbReference>
<feature type="compositionally biased region" description="Basic and acidic residues" evidence="3">
    <location>
        <begin position="544"/>
        <end position="554"/>
    </location>
</feature>